<dbReference type="SUPFAM" id="SSF53098">
    <property type="entry name" value="Ribonuclease H-like"/>
    <property type="match status" value="1"/>
</dbReference>
<dbReference type="InterPro" id="IPR058913">
    <property type="entry name" value="Integrase_dom_put"/>
</dbReference>
<gene>
    <name evidence="2" type="ORF">CMUS01_16313</name>
</gene>
<protein>
    <recommendedName>
        <fullName evidence="1">Integrase core domain-containing protein</fullName>
    </recommendedName>
</protein>
<dbReference type="Pfam" id="PF24764">
    <property type="entry name" value="rva_4"/>
    <property type="match status" value="1"/>
</dbReference>
<name>A0A8H6IPC4_9PEZI</name>
<evidence type="ECO:0000259" key="1">
    <source>
        <dbReference type="Pfam" id="PF24764"/>
    </source>
</evidence>
<evidence type="ECO:0000313" key="2">
    <source>
        <dbReference type="EMBL" id="KAF6789694.1"/>
    </source>
</evidence>
<keyword evidence="3" id="KW-1185">Reference proteome</keyword>
<dbReference type="PANTHER" id="PTHR46791:SF5">
    <property type="entry name" value="CLR5 DOMAIN-CONTAINING PROTEIN-RELATED"/>
    <property type="match status" value="1"/>
</dbReference>
<evidence type="ECO:0000313" key="3">
    <source>
        <dbReference type="Proteomes" id="UP000639643"/>
    </source>
</evidence>
<dbReference type="AlphaFoldDB" id="A0A8H6IPC4"/>
<dbReference type="InterPro" id="IPR012337">
    <property type="entry name" value="RNaseH-like_sf"/>
</dbReference>
<organism evidence="2 3">
    <name type="scientific">Colletotrichum musicola</name>
    <dbReference type="NCBI Taxonomy" id="2175873"/>
    <lineage>
        <taxon>Eukaryota</taxon>
        <taxon>Fungi</taxon>
        <taxon>Dikarya</taxon>
        <taxon>Ascomycota</taxon>
        <taxon>Pezizomycotina</taxon>
        <taxon>Sordariomycetes</taxon>
        <taxon>Hypocreomycetidae</taxon>
        <taxon>Glomerellales</taxon>
        <taxon>Glomerellaceae</taxon>
        <taxon>Colletotrichum</taxon>
        <taxon>Colletotrichum orchidearum species complex</taxon>
    </lineage>
</organism>
<dbReference type="EMBL" id="WIGM01001757">
    <property type="protein sequence ID" value="KAF6789694.1"/>
    <property type="molecule type" value="Genomic_DNA"/>
</dbReference>
<dbReference type="OrthoDB" id="4851201at2759"/>
<feature type="domain" description="Integrase core" evidence="1">
    <location>
        <begin position="189"/>
        <end position="345"/>
    </location>
</feature>
<dbReference type="PANTHER" id="PTHR46791">
    <property type="entry name" value="EXPRESSED PROTEIN"/>
    <property type="match status" value="1"/>
</dbReference>
<accession>A0A8H6IPC4</accession>
<dbReference type="Proteomes" id="UP000639643">
    <property type="component" value="Unassembled WGS sequence"/>
</dbReference>
<sequence length="495" mass="57221">MPAAIDLEPLREQILQKRGLGWTVPQLLEYINTSLNVSVSKRSLSRALSKWGSIRQVNTVVSDELETRLKDHFFERYQSDASLLATLRSEGFIVSETGLLALRKKLGLSKWHTAEQNEILREQTVHRLTGLDDPTRRMEGFGREYIRTEIRQKGSVASRDVIYSAYRAVFPRSLHSRLDDFQRRRRGWNCPGPNHTWSIDAYDKLKPYGFQVYAAIDAYSRYIPWFHVSFNTHTSIGVGLQYLANVRRLGFTPRIIRADRGKETTVVAALQWFHSLRIGRERVNRATGESVPTLFGTLQTMELFEPTSLPDQIALLFTYMEVLDRDLRQFVRVWNNHRIRKQKSRPHVIPGIPYVLFHHPDQTESRDYGQVLTPELANEMQALLGHEDFDLSVYLPYDIMALCRGIMEQAPVRPNEHERINGADLPYFGSYIYLREKLESHHQAGANPHLKLQEAPLGGIQRLEDVLRGHGIQIGDELERSDDYESDWDLESEID</sequence>
<reference evidence="2" key="1">
    <citation type="journal article" date="2020" name="Phytopathology">
        <title>Genome Sequence Resources of Colletotrichum truncatum, C. plurivorum, C. musicola, and C. sojae: Four Species Pathogenic to Soybean (Glycine max).</title>
        <authorList>
            <person name="Rogerio F."/>
            <person name="Boufleur T.R."/>
            <person name="Ciampi-Guillardi M."/>
            <person name="Sukno S.A."/>
            <person name="Thon M.R."/>
            <person name="Massola Junior N.S."/>
            <person name="Baroncelli R."/>
        </authorList>
    </citation>
    <scope>NUCLEOTIDE SEQUENCE</scope>
    <source>
        <strain evidence="2">LFN0074</strain>
    </source>
</reference>
<proteinExistence type="predicted"/>
<comment type="caution">
    <text evidence="2">The sequence shown here is derived from an EMBL/GenBank/DDBJ whole genome shotgun (WGS) entry which is preliminary data.</text>
</comment>